<name>A0A0P6XVW8_9CHLR</name>
<evidence type="ECO:0000313" key="3">
    <source>
        <dbReference type="Proteomes" id="UP000050277"/>
    </source>
</evidence>
<dbReference type="STRING" id="70996.SE18_19295"/>
<dbReference type="AlphaFoldDB" id="A0A0P6XVW8"/>
<feature type="transmembrane region" description="Helical" evidence="1">
    <location>
        <begin position="7"/>
        <end position="28"/>
    </location>
</feature>
<organism evidence="2 3">
    <name type="scientific">Herpetosiphon geysericola</name>
    <dbReference type="NCBI Taxonomy" id="70996"/>
    <lineage>
        <taxon>Bacteria</taxon>
        <taxon>Bacillati</taxon>
        <taxon>Chloroflexota</taxon>
        <taxon>Chloroflexia</taxon>
        <taxon>Herpetosiphonales</taxon>
        <taxon>Herpetosiphonaceae</taxon>
        <taxon>Herpetosiphon</taxon>
    </lineage>
</organism>
<gene>
    <name evidence="2" type="ORF">SE18_19295</name>
</gene>
<comment type="caution">
    <text evidence="2">The sequence shown here is derived from an EMBL/GenBank/DDBJ whole genome shotgun (WGS) entry which is preliminary data.</text>
</comment>
<dbReference type="InterPro" id="IPR021214">
    <property type="entry name" value="DUF2568"/>
</dbReference>
<proteinExistence type="predicted"/>
<feature type="transmembrane region" description="Helical" evidence="1">
    <location>
        <begin position="34"/>
        <end position="55"/>
    </location>
</feature>
<feature type="transmembrane region" description="Helical" evidence="1">
    <location>
        <begin position="67"/>
        <end position="85"/>
    </location>
</feature>
<feature type="transmembrane region" description="Helical" evidence="1">
    <location>
        <begin position="91"/>
        <end position="109"/>
    </location>
</feature>
<keyword evidence="3" id="KW-1185">Reference proteome</keyword>
<evidence type="ECO:0000313" key="2">
    <source>
        <dbReference type="EMBL" id="KPL83359.1"/>
    </source>
</evidence>
<keyword evidence="1" id="KW-0812">Transmembrane</keyword>
<reference evidence="2 3" key="1">
    <citation type="submission" date="2015-07" db="EMBL/GenBank/DDBJ databases">
        <title>Whole genome sequence of Herpetosiphon geysericola DSM 7119.</title>
        <authorList>
            <person name="Hemp J."/>
            <person name="Ward L.M."/>
            <person name="Pace L.A."/>
            <person name="Fischer W.W."/>
        </authorList>
    </citation>
    <scope>NUCLEOTIDE SEQUENCE [LARGE SCALE GENOMIC DNA]</scope>
    <source>
        <strain evidence="2 3">DSM 7119</strain>
    </source>
</reference>
<sequence length="111" mass="12004">MAILRSINLAVAFLLELCMLAALGYWGFTTIQGWPRIMLGLAAPLLAAVVWGIFLAPKAARPLDPSLTFWLKGAMLGLGVVALVMANRPKLAVGFAGAVVINMLLLWLWRD</sequence>
<dbReference type="EMBL" id="LGKP01000029">
    <property type="protein sequence ID" value="KPL83359.1"/>
    <property type="molecule type" value="Genomic_DNA"/>
</dbReference>
<dbReference type="Pfam" id="PF10823">
    <property type="entry name" value="DUF2568"/>
    <property type="match status" value="1"/>
</dbReference>
<dbReference type="OrthoDB" id="4557830at2"/>
<accession>A0A0P6XVW8</accession>
<evidence type="ECO:0008006" key="4">
    <source>
        <dbReference type="Google" id="ProtNLM"/>
    </source>
</evidence>
<keyword evidence="1" id="KW-0472">Membrane</keyword>
<keyword evidence="1" id="KW-1133">Transmembrane helix</keyword>
<protein>
    <recommendedName>
        <fullName evidence="4">DUF2568 domain-containing protein</fullName>
    </recommendedName>
</protein>
<dbReference type="Proteomes" id="UP000050277">
    <property type="component" value="Unassembled WGS sequence"/>
</dbReference>
<dbReference type="RefSeq" id="WP_054536098.1">
    <property type="nucleotide sequence ID" value="NZ_LGKP01000029.1"/>
</dbReference>
<evidence type="ECO:0000256" key="1">
    <source>
        <dbReference type="SAM" id="Phobius"/>
    </source>
</evidence>